<dbReference type="PANTHER" id="PTHR13723">
    <property type="entry name" value="ADAMTS A DISINTEGRIN AND METALLOPROTEASE WITH THROMBOSPONDIN MOTIFS PROTEASE"/>
    <property type="match status" value="1"/>
</dbReference>
<dbReference type="PROSITE" id="PS50215">
    <property type="entry name" value="ADAM_MEPRO"/>
    <property type="match status" value="1"/>
</dbReference>
<dbReference type="GO" id="GO:0031012">
    <property type="term" value="C:extracellular matrix"/>
    <property type="evidence" value="ECO:0007669"/>
    <property type="project" value="TreeGrafter"/>
</dbReference>
<dbReference type="GO" id="GO:0004222">
    <property type="term" value="F:metalloendopeptidase activity"/>
    <property type="evidence" value="ECO:0007669"/>
    <property type="project" value="InterPro"/>
</dbReference>
<organism evidence="3 4">
    <name type="scientific">Monodon monoceros</name>
    <name type="common">Narwhal</name>
    <name type="synonym">Ceratodon monodon</name>
    <dbReference type="NCBI Taxonomy" id="40151"/>
    <lineage>
        <taxon>Eukaryota</taxon>
        <taxon>Metazoa</taxon>
        <taxon>Chordata</taxon>
        <taxon>Craniata</taxon>
        <taxon>Vertebrata</taxon>
        <taxon>Euteleostomi</taxon>
        <taxon>Mammalia</taxon>
        <taxon>Eutheria</taxon>
        <taxon>Laurasiatheria</taxon>
        <taxon>Artiodactyla</taxon>
        <taxon>Whippomorpha</taxon>
        <taxon>Cetacea</taxon>
        <taxon>Odontoceti</taxon>
        <taxon>Monodontidae</taxon>
        <taxon>Monodon</taxon>
    </lineage>
</organism>
<feature type="domain" description="Peptidase M12B" evidence="2">
    <location>
        <begin position="23"/>
        <end position="109"/>
    </location>
</feature>
<dbReference type="PANTHER" id="PTHR13723:SF189">
    <property type="entry name" value="A DISINTEGRIN AND METALLOPROTEINASE WITH THROMBOSPONDIN MOTIFS 12"/>
    <property type="match status" value="1"/>
</dbReference>
<dbReference type="SUPFAM" id="SSF55486">
    <property type="entry name" value="Metalloproteases ('zincins'), catalytic domain"/>
    <property type="match status" value="1"/>
</dbReference>
<feature type="non-terminal residue" evidence="3">
    <location>
        <position position="1"/>
    </location>
</feature>
<dbReference type="AlphaFoldDB" id="A0A4V6WNX7"/>
<evidence type="ECO:0000313" key="4">
    <source>
        <dbReference type="Proteomes" id="UP000308365"/>
    </source>
</evidence>
<feature type="active site" evidence="1">
    <location>
        <position position="57"/>
    </location>
</feature>
<sequence>CTYSSLFSTFRKDICAGVNRPCETLGLSHLSGMCQPHRSCNINEDSGLPLAFTIAHELGHSFGIQHDGKENDCEPVGRHPSIMSRQLQYNPTPLTWSKCSKEYITRFLE</sequence>
<name>A0A4V6WNX7_MONMO</name>
<dbReference type="GO" id="GO:0030198">
    <property type="term" value="P:extracellular matrix organization"/>
    <property type="evidence" value="ECO:0007669"/>
    <property type="project" value="TreeGrafter"/>
</dbReference>
<comment type="caution">
    <text evidence="3">The sequence shown here is derived from an EMBL/GenBank/DDBJ whole genome shotgun (WGS) entry which is preliminary data.</text>
</comment>
<dbReference type="InterPro" id="IPR050439">
    <property type="entry name" value="ADAMTS_ADAMTS-like"/>
</dbReference>
<dbReference type="EMBL" id="RWIC01001134">
    <property type="protein sequence ID" value="TKC37460.1"/>
    <property type="molecule type" value="Genomic_DNA"/>
</dbReference>
<dbReference type="InterPro" id="IPR001590">
    <property type="entry name" value="Peptidase_M12B"/>
</dbReference>
<dbReference type="Gene3D" id="3.40.390.10">
    <property type="entry name" value="Collagenase (Catalytic Domain)"/>
    <property type="match status" value="1"/>
</dbReference>
<dbReference type="GO" id="GO:0046872">
    <property type="term" value="F:metal ion binding"/>
    <property type="evidence" value="ECO:0007669"/>
    <property type="project" value="UniProtKB-KW"/>
</dbReference>
<comment type="caution">
    <text evidence="1">Lacks conserved residue(s) required for the propagation of feature annotation.</text>
</comment>
<gene>
    <name evidence="3" type="ORF">EI555_020488</name>
</gene>
<evidence type="ECO:0000259" key="2">
    <source>
        <dbReference type="PROSITE" id="PS50215"/>
    </source>
</evidence>
<dbReference type="GO" id="GO:0006508">
    <property type="term" value="P:proteolysis"/>
    <property type="evidence" value="ECO:0007669"/>
    <property type="project" value="InterPro"/>
</dbReference>
<evidence type="ECO:0000256" key="1">
    <source>
        <dbReference type="PROSITE-ProRule" id="PRU00276"/>
    </source>
</evidence>
<proteinExistence type="predicted"/>
<dbReference type="InterPro" id="IPR024079">
    <property type="entry name" value="MetalloPept_cat_dom_sf"/>
</dbReference>
<reference evidence="4" key="1">
    <citation type="journal article" date="2019" name="IScience">
        <title>Narwhal Genome Reveals Long-Term Low Genetic Diversity despite Current Large Abundance Size.</title>
        <authorList>
            <person name="Westbury M.V."/>
            <person name="Petersen B."/>
            <person name="Garde E."/>
            <person name="Heide-Jorgensen M.P."/>
            <person name="Lorenzen E.D."/>
        </authorList>
    </citation>
    <scope>NUCLEOTIDE SEQUENCE [LARGE SCALE GENOMIC DNA]</scope>
</reference>
<feature type="binding site" evidence="1">
    <location>
        <position position="66"/>
    </location>
    <ligand>
        <name>Zn(2+)</name>
        <dbReference type="ChEBI" id="CHEBI:29105"/>
        <note>catalytic</note>
    </ligand>
</feature>
<dbReference type="Pfam" id="PF01421">
    <property type="entry name" value="Reprolysin"/>
    <property type="match status" value="1"/>
</dbReference>
<keyword evidence="1" id="KW-0862">Zinc</keyword>
<evidence type="ECO:0000313" key="3">
    <source>
        <dbReference type="EMBL" id="TKC37460.1"/>
    </source>
</evidence>
<protein>
    <recommendedName>
        <fullName evidence="2">Peptidase M12B domain-containing protein</fullName>
    </recommendedName>
</protein>
<feature type="binding site" evidence="1">
    <location>
        <position position="56"/>
    </location>
    <ligand>
        <name>Zn(2+)</name>
        <dbReference type="ChEBI" id="CHEBI:29105"/>
        <note>catalytic</note>
    </ligand>
</feature>
<keyword evidence="1" id="KW-0479">Metal-binding</keyword>
<dbReference type="Proteomes" id="UP000308365">
    <property type="component" value="Unassembled WGS sequence"/>
</dbReference>
<feature type="binding site" evidence="1">
    <location>
        <position position="60"/>
    </location>
    <ligand>
        <name>Zn(2+)</name>
        <dbReference type="ChEBI" id="CHEBI:29105"/>
        <note>catalytic</note>
    </ligand>
</feature>
<accession>A0A4V6WNX7</accession>